<protein>
    <submittedName>
        <fullName evidence="5">MarR family transcriptional regulator</fullName>
    </submittedName>
</protein>
<dbReference type="Gene3D" id="1.10.10.10">
    <property type="entry name" value="Winged helix-like DNA-binding domain superfamily/Winged helix DNA-binding domain"/>
    <property type="match status" value="1"/>
</dbReference>
<dbReference type="PANTHER" id="PTHR38465">
    <property type="entry name" value="HTH-TYPE TRANSCRIPTIONAL REGULATOR MJ1563-RELATED"/>
    <property type="match status" value="1"/>
</dbReference>
<dbReference type="InterPro" id="IPR036390">
    <property type="entry name" value="WH_DNA-bd_sf"/>
</dbReference>
<evidence type="ECO:0000256" key="1">
    <source>
        <dbReference type="ARBA" id="ARBA00023015"/>
    </source>
</evidence>
<dbReference type="InterPro" id="IPR036388">
    <property type="entry name" value="WH-like_DNA-bd_sf"/>
</dbReference>
<dbReference type="SUPFAM" id="SSF46785">
    <property type="entry name" value="Winged helix' DNA-binding domain"/>
    <property type="match status" value="1"/>
</dbReference>
<dbReference type="Proteomes" id="UP001356095">
    <property type="component" value="Unassembled WGS sequence"/>
</dbReference>
<accession>A0ABU7K4G6</accession>
<organism evidence="5 6">
    <name type="scientific">Nocardiopsis codii</name>
    <dbReference type="NCBI Taxonomy" id="3065942"/>
    <lineage>
        <taxon>Bacteria</taxon>
        <taxon>Bacillati</taxon>
        <taxon>Actinomycetota</taxon>
        <taxon>Actinomycetes</taxon>
        <taxon>Streptosporangiales</taxon>
        <taxon>Nocardiopsidaceae</taxon>
        <taxon>Nocardiopsis</taxon>
    </lineage>
</organism>
<evidence type="ECO:0000259" key="4">
    <source>
        <dbReference type="Pfam" id="PF12802"/>
    </source>
</evidence>
<proteinExistence type="predicted"/>
<keyword evidence="1" id="KW-0805">Transcription regulation</keyword>
<dbReference type="InterPro" id="IPR052362">
    <property type="entry name" value="HTH-GbsR_regulator"/>
</dbReference>
<keyword evidence="2" id="KW-0238">DNA-binding</keyword>
<keyword evidence="3" id="KW-0804">Transcription</keyword>
<evidence type="ECO:0000313" key="5">
    <source>
        <dbReference type="EMBL" id="MEE2037146.1"/>
    </source>
</evidence>
<comment type="caution">
    <text evidence="5">The sequence shown here is derived from an EMBL/GenBank/DDBJ whole genome shotgun (WGS) entry which is preliminary data.</text>
</comment>
<dbReference type="PANTHER" id="PTHR38465:SF2">
    <property type="entry name" value="HTH-TYPE TRANSCRIPTIONAL REGULATOR MMPR5"/>
    <property type="match status" value="1"/>
</dbReference>
<dbReference type="Pfam" id="PF12802">
    <property type="entry name" value="MarR_2"/>
    <property type="match status" value="1"/>
</dbReference>
<dbReference type="InterPro" id="IPR000835">
    <property type="entry name" value="HTH_MarR-typ"/>
</dbReference>
<dbReference type="EMBL" id="JAUZMY010000006">
    <property type="protein sequence ID" value="MEE2037146.1"/>
    <property type="molecule type" value="Genomic_DNA"/>
</dbReference>
<evidence type="ECO:0000256" key="3">
    <source>
        <dbReference type="ARBA" id="ARBA00023163"/>
    </source>
</evidence>
<dbReference type="RefSeq" id="WP_330090949.1">
    <property type="nucleotide sequence ID" value="NZ_JAUZMY010000006.1"/>
</dbReference>
<sequence length="176" mass="20290">MAESTGTAADTDGDEEFRDDFVRRFSEYWQSQGRPKAEGRIVGYLLVADRDAVSAEEIADGARVSRGSVSQSVRRLREMGFVELVGDPHRRSRLVTMDEDVWGGFLRNERAYLRRQKELAASALDRLPSLSPPARNRLRNMHDYMSWLDDYHDTLLSHWEEYKAQRDREPSDGRPA</sequence>
<reference evidence="5 6" key="1">
    <citation type="submission" date="2023-08" db="EMBL/GenBank/DDBJ databases">
        <authorList>
            <person name="Girao M."/>
            <person name="Carvalho M.F."/>
        </authorList>
    </citation>
    <scope>NUCLEOTIDE SEQUENCE [LARGE SCALE GENOMIC DNA]</scope>
    <source>
        <strain evidence="5 6">CT-R113</strain>
    </source>
</reference>
<evidence type="ECO:0000313" key="6">
    <source>
        <dbReference type="Proteomes" id="UP001356095"/>
    </source>
</evidence>
<feature type="domain" description="HTH marR-type" evidence="4">
    <location>
        <begin position="37"/>
        <end position="89"/>
    </location>
</feature>
<keyword evidence="6" id="KW-1185">Reference proteome</keyword>
<gene>
    <name evidence="5" type="ORF">Q8791_07930</name>
</gene>
<evidence type="ECO:0000256" key="2">
    <source>
        <dbReference type="ARBA" id="ARBA00023125"/>
    </source>
</evidence>
<name>A0ABU7K4G6_9ACTN</name>